<organism evidence="1 2">
    <name type="scientific">Aspergillus ellipticus CBS 707.79</name>
    <dbReference type="NCBI Taxonomy" id="1448320"/>
    <lineage>
        <taxon>Eukaryota</taxon>
        <taxon>Fungi</taxon>
        <taxon>Dikarya</taxon>
        <taxon>Ascomycota</taxon>
        <taxon>Pezizomycotina</taxon>
        <taxon>Eurotiomycetes</taxon>
        <taxon>Eurotiomycetidae</taxon>
        <taxon>Eurotiales</taxon>
        <taxon>Aspergillaceae</taxon>
        <taxon>Aspergillus</taxon>
        <taxon>Aspergillus subgen. Circumdati</taxon>
    </lineage>
</organism>
<keyword evidence="2" id="KW-1185">Reference proteome</keyword>
<dbReference type="AlphaFoldDB" id="A0A319DU77"/>
<proteinExistence type="predicted"/>
<protein>
    <submittedName>
        <fullName evidence="1">Uncharacterized protein</fullName>
    </submittedName>
</protein>
<sequence>MIRSLPDEAETVRLEIKRMIASADGGDTLAEVDRLESRDGRVLYMGASLGQKISFLMQSLEIRPDWGWTLWHFPVSKRILNEHHNMQLVPLSGNSTISQGGPLPEGFLAHITEEELTLSPGSTVIIFMKRSS</sequence>
<dbReference type="OrthoDB" id="4390692at2759"/>
<dbReference type="VEuPathDB" id="FungiDB:BO71DRAFT_394044"/>
<dbReference type="Proteomes" id="UP000247810">
    <property type="component" value="Unassembled WGS sequence"/>
</dbReference>
<dbReference type="EMBL" id="KZ825799">
    <property type="protein sequence ID" value="PYH99824.1"/>
    <property type="molecule type" value="Genomic_DNA"/>
</dbReference>
<evidence type="ECO:0000313" key="1">
    <source>
        <dbReference type="EMBL" id="PYH99824.1"/>
    </source>
</evidence>
<evidence type="ECO:0000313" key="2">
    <source>
        <dbReference type="Proteomes" id="UP000247810"/>
    </source>
</evidence>
<reference evidence="1 2" key="1">
    <citation type="submission" date="2018-02" db="EMBL/GenBank/DDBJ databases">
        <title>The genomes of Aspergillus section Nigri reveals drivers in fungal speciation.</title>
        <authorList>
            <consortium name="DOE Joint Genome Institute"/>
            <person name="Vesth T.C."/>
            <person name="Nybo J."/>
            <person name="Theobald S."/>
            <person name="Brandl J."/>
            <person name="Frisvad J.C."/>
            <person name="Nielsen K.F."/>
            <person name="Lyhne E.K."/>
            <person name="Kogle M.E."/>
            <person name="Kuo A."/>
            <person name="Riley R."/>
            <person name="Clum A."/>
            <person name="Nolan M."/>
            <person name="Lipzen A."/>
            <person name="Salamov A."/>
            <person name="Henrissat B."/>
            <person name="Wiebenga A."/>
            <person name="De vries R.P."/>
            <person name="Grigoriev I.V."/>
            <person name="Mortensen U.H."/>
            <person name="Andersen M.R."/>
            <person name="Baker S.E."/>
        </authorList>
    </citation>
    <scope>NUCLEOTIDE SEQUENCE [LARGE SCALE GENOMIC DNA]</scope>
    <source>
        <strain evidence="1 2">CBS 707.79</strain>
    </source>
</reference>
<gene>
    <name evidence="1" type="ORF">BO71DRAFT_394044</name>
</gene>
<name>A0A319DU77_9EURO</name>
<accession>A0A319DU77</accession>